<dbReference type="SUPFAM" id="SSF48452">
    <property type="entry name" value="TPR-like"/>
    <property type="match status" value="1"/>
</dbReference>
<dbReference type="Pfam" id="PF13676">
    <property type="entry name" value="TIR_2"/>
    <property type="match status" value="1"/>
</dbReference>
<dbReference type="InterPro" id="IPR000157">
    <property type="entry name" value="TIR_dom"/>
</dbReference>
<dbReference type="Pfam" id="PF25000">
    <property type="entry name" value="DUF7779"/>
    <property type="match status" value="1"/>
</dbReference>
<evidence type="ECO:0000256" key="1">
    <source>
        <dbReference type="SAM" id="Coils"/>
    </source>
</evidence>
<dbReference type="InterPro" id="IPR027417">
    <property type="entry name" value="P-loop_NTPase"/>
</dbReference>
<sequence length="1065" mass="115949">MSQGAIGEPDAADARDGDAGRPHVFISYAWENEKHKSSVGELARLLRNGGADVWLDDIEAERGPQWARETADEIETADFVLVIASPAYKRRAAGEEEPGTGRGVVWESRLLMEFAFTHEQDWPDRVLNVVLPGGTAEDIPFFLLPNSRHRYELRALTHQGVRPLLNRLLRRPDGADRGAPSRGVGRPPLRVGQPPPPAAWFQDREVMSALRHKVHEGGTTVVCQILDGFGGVGKTQLAAHYAQERFETRTIDLLVWISAASRDAVLYGYAEAAKAVLPESALADGPEPAARAFLEWLAAAPAPGCRWLVVLDDVPDPATLNHLWPPSTPLGRTLLTTRRPDAALFTEERQRVTVGLYTEAEALSYLRRSLAGRGRTESDEDLAALAADLGHLPLALAQAGAYVTDAAISVAEYRALLADQAVPLDELSPEDDALPDGQNLPMARAWALSVERADRLGPAGLARPMLQLISMLSPDGIPETVLTCGSALAHLTAVRRALAPDAGEVRDVTAREARQAVRALHRLSLVLHDPGTPHRAVHVHRLVQRATRDEMTRDRREALVRSLADALADVWPHMDRDPVLAQVLRTNTTALTGHCGDALHRERVFPVLNLFGHSLGHAGQAAVARDYFRRLAQAATEALGPDHADLLEVRTGLAMWTGEAGDDAGALAAYDALIADGERLNGRDAESTLLLRARRVWWLGRTGAYQAAVETCAELLPVMQHVLGEEHPATLNLEQVHAHWQWHAPEPTGQDLAGYRNRAGRAKQVFGPDHPVTFSARSSLAHALERDGAVEEAVTVYADLVDDMQRALGAKDPRTLNVRRGAAAARRTAGQVDEAIAELEQLLADAAEVLGEEDGEYLTVRFELAVLRGQRDGADTAVALLTELLDDTRRIRGPGSSAVANVLSHLGAWRGEAGDLAGAAAAVQESLHMLESGGTEQYIVDRGRKALRHWLLRLLAEAHEKDVAGEPAAAAARRDRLTAYPAAEDAYAEYIAFAADQLGPFHAQTLTLRRHLAHWRLHTGDETRAEADLAALLADQSRALGPHAYDTLITRHLLHELRLSPREDR</sequence>
<evidence type="ECO:0000259" key="3">
    <source>
        <dbReference type="PROSITE" id="PS51534"/>
    </source>
</evidence>
<dbReference type="Gene3D" id="3.40.50.10140">
    <property type="entry name" value="Toll/interleukin-1 receptor homology (TIR) domain"/>
    <property type="match status" value="1"/>
</dbReference>
<dbReference type="InterPro" id="IPR013568">
    <property type="entry name" value="SEFIR_dom"/>
</dbReference>
<dbReference type="GO" id="GO:0043531">
    <property type="term" value="F:ADP binding"/>
    <property type="evidence" value="ECO:0007669"/>
    <property type="project" value="InterPro"/>
</dbReference>
<dbReference type="Gene3D" id="3.40.50.300">
    <property type="entry name" value="P-loop containing nucleotide triphosphate hydrolases"/>
    <property type="match status" value="1"/>
</dbReference>
<organism evidence="4 5">
    <name type="scientific">Streptomyces curacoi</name>
    <dbReference type="NCBI Taxonomy" id="146536"/>
    <lineage>
        <taxon>Bacteria</taxon>
        <taxon>Bacillati</taxon>
        <taxon>Actinomycetota</taxon>
        <taxon>Actinomycetes</taxon>
        <taxon>Kitasatosporales</taxon>
        <taxon>Streptomycetaceae</taxon>
        <taxon>Streptomyces</taxon>
    </lineage>
</organism>
<proteinExistence type="predicted"/>
<name>A0A124GXG4_9ACTN</name>
<dbReference type="InterPro" id="IPR011990">
    <property type="entry name" value="TPR-like_helical_dom_sf"/>
</dbReference>
<dbReference type="AlphaFoldDB" id="A0A124GXG4"/>
<dbReference type="GO" id="GO:0007165">
    <property type="term" value="P:signal transduction"/>
    <property type="evidence" value="ECO:0007669"/>
    <property type="project" value="InterPro"/>
</dbReference>
<reference evidence="4 5" key="1">
    <citation type="submission" date="2015-10" db="EMBL/GenBank/DDBJ databases">
        <title>Draft genome sequence of Streptomyces curacoi DSM 40107, type strain for the species Streptomyces curacoi.</title>
        <authorList>
            <person name="Ruckert C."/>
            <person name="Winkler A."/>
            <person name="Kalinowski J."/>
            <person name="Kampfer P."/>
            <person name="Glaeser S."/>
        </authorList>
    </citation>
    <scope>NUCLEOTIDE SEQUENCE [LARGE SCALE GENOMIC DNA]</scope>
    <source>
        <strain evidence="4 5">DSM 40107</strain>
    </source>
</reference>
<feature type="domain" description="SEFIR" evidence="3">
    <location>
        <begin position="21"/>
        <end position="162"/>
    </location>
</feature>
<dbReference type="OrthoDB" id="3885120at2"/>
<keyword evidence="1" id="KW-0175">Coiled coil</keyword>
<dbReference type="SUPFAM" id="SSF52540">
    <property type="entry name" value="P-loop containing nucleoside triphosphate hydrolases"/>
    <property type="match status" value="1"/>
</dbReference>
<dbReference type="STRING" id="146536.AQI70_29855"/>
<dbReference type="SUPFAM" id="SSF52200">
    <property type="entry name" value="Toll/Interleukin receptor TIR domain"/>
    <property type="match status" value="1"/>
</dbReference>
<dbReference type="Gene3D" id="1.25.40.10">
    <property type="entry name" value="Tetratricopeptide repeat domain"/>
    <property type="match status" value="3"/>
</dbReference>
<dbReference type="PROSITE" id="PS51534">
    <property type="entry name" value="SEFIR"/>
    <property type="match status" value="1"/>
</dbReference>
<dbReference type="InterPro" id="IPR053137">
    <property type="entry name" value="NLR-like"/>
</dbReference>
<dbReference type="PANTHER" id="PTHR46082">
    <property type="entry name" value="ATP/GTP-BINDING PROTEIN-RELATED"/>
    <property type="match status" value="1"/>
</dbReference>
<protein>
    <recommendedName>
        <fullName evidence="3">SEFIR domain-containing protein</fullName>
    </recommendedName>
</protein>
<dbReference type="RefSeq" id="WP_062155485.1">
    <property type="nucleotide sequence ID" value="NZ_KQ947992.1"/>
</dbReference>
<evidence type="ECO:0000256" key="2">
    <source>
        <dbReference type="SAM" id="MobiDB-lite"/>
    </source>
</evidence>
<accession>A0A124GXG4</accession>
<evidence type="ECO:0000313" key="4">
    <source>
        <dbReference type="EMBL" id="KUM70935.1"/>
    </source>
</evidence>
<feature type="compositionally biased region" description="Low complexity" evidence="2">
    <location>
        <begin position="180"/>
        <end position="192"/>
    </location>
</feature>
<feature type="coiled-coil region" evidence="1">
    <location>
        <begin position="825"/>
        <end position="852"/>
    </location>
</feature>
<feature type="region of interest" description="Disordered" evidence="2">
    <location>
        <begin position="171"/>
        <end position="194"/>
    </location>
</feature>
<gene>
    <name evidence="4" type="ORF">AQI70_29855</name>
</gene>
<evidence type="ECO:0000313" key="5">
    <source>
        <dbReference type="Proteomes" id="UP000054024"/>
    </source>
</evidence>
<dbReference type="InterPro" id="IPR035897">
    <property type="entry name" value="Toll_tir_struct_dom_sf"/>
</dbReference>
<dbReference type="EMBL" id="LMWJ01000023">
    <property type="protein sequence ID" value="KUM70935.1"/>
    <property type="molecule type" value="Genomic_DNA"/>
</dbReference>
<comment type="caution">
    <text evidence="4">The sequence shown here is derived from an EMBL/GenBank/DDBJ whole genome shotgun (WGS) entry which is preliminary data.</text>
</comment>
<dbReference type="InterPro" id="IPR056681">
    <property type="entry name" value="DUF7779"/>
</dbReference>
<dbReference type="Proteomes" id="UP000054024">
    <property type="component" value="Unassembled WGS sequence"/>
</dbReference>
<dbReference type="PANTHER" id="PTHR46082:SF6">
    <property type="entry name" value="AAA+ ATPASE DOMAIN-CONTAINING PROTEIN-RELATED"/>
    <property type="match status" value="1"/>
</dbReference>
<keyword evidence="5" id="KW-1185">Reference proteome</keyword>